<comment type="similarity">
    <text evidence="1 4">Belongs to the glycosyl hydrolase 28 family.</text>
</comment>
<keyword evidence="2 4" id="KW-0378">Hydrolase</keyword>
<dbReference type="AlphaFoldDB" id="A0A948T3M1"/>
<evidence type="ECO:0000256" key="2">
    <source>
        <dbReference type="ARBA" id="ARBA00022801"/>
    </source>
</evidence>
<organism evidence="5 6">
    <name type="scientific">Candidatus Allofournierella pullistercoris</name>
    <dbReference type="NCBI Taxonomy" id="2838597"/>
    <lineage>
        <taxon>Bacteria</taxon>
        <taxon>Bacillati</taxon>
        <taxon>Bacillota</taxon>
        <taxon>Clostridia</taxon>
        <taxon>Eubacteriales</taxon>
        <taxon>Oscillospiraceae</taxon>
        <taxon>Allofournierella</taxon>
    </lineage>
</organism>
<dbReference type="InterPro" id="IPR000743">
    <property type="entry name" value="Glyco_hydro_28"/>
</dbReference>
<evidence type="ECO:0000256" key="1">
    <source>
        <dbReference type="ARBA" id="ARBA00008834"/>
    </source>
</evidence>
<dbReference type="Pfam" id="PF00295">
    <property type="entry name" value="Glyco_hydro_28"/>
    <property type="match status" value="1"/>
</dbReference>
<evidence type="ECO:0000313" key="6">
    <source>
        <dbReference type="Proteomes" id="UP000713596"/>
    </source>
</evidence>
<dbReference type="GO" id="GO:0005975">
    <property type="term" value="P:carbohydrate metabolic process"/>
    <property type="evidence" value="ECO:0007669"/>
    <property type="project" value="InterPro"/>
</dbReference>
<dbReference type="SUPFAM" id="SSF51126">
    <property type="entry name" value="Pectin lyase-like"/>
    <property type="match status" value="1"/>
</dbReference>
<dbReference type="Gene3D" id="2.160.20.10">
    <property type="entry name" value="Single-stranded right-handed beta-helix, Pectin lyase-like"/>
    <property type="match status" value="1"/>
</dbReference>
<dbReference type="SMART" id="SM00710">
    <property type="entry name" value="PbH1"/>
    <property type="match status" value="4"/>
</dbReference>
<comment type="caution">
    <text evidence="5">The sequence shown here is derived from an EMBL/GenBank/DDBJ whole genome shotgun (WGS) entry which is preliminary data.</text>
</comment>
<accession>A0A948T3M1</accession>
<dbReference type="InterPro" id="IPR012334">
    <property type="entry name" value="Pectin_lyas_fold"/>
</dbReference>
<dbReference type="EMBL" id="JAHLFP010000061">
    <property type="protein sequence ID" value="MBU3806631.1"/>
    <property type="molecule type" value="Genomic_DNA"/>
</dbReference>
<dbReference type="Proteomes" id="UP000713596">
    <property type="component" value="Unassembled WGS sequence"/>
</dbReference>
<keyword evidence="3 4" id="KW-0326">Glycosidase</keyword>
<protein>
    <submittedName>
        <fullName evidence="5">Glycoside hydrolase family 28 protein</fullName>
    </submittedName>
</protein>
<sequence>MNINLVSVFSRCAVFELQNTNCYYAPQPFEVWLDDVHQGSFATNVFSLYNLKPDQVYQLVVQLGQERHSLTFCTRPERVLLDVRQFGADCSQEDATAYLQAAIEACPKGGTVYLPKGIWRTGPLFLHSDMTLYLEKGAVLLGHTDRKRYPILPGMVNEGEQEYDLGTWEGNPLDCYASLITAIHARNLVICGEGVLDGNAAASDWWEDAKVRRGAWRPRTLFLKRCEQVSVVGVTIQNSPSWTVHPHYCIGLDLLDIRVQNPDDSPNTDGIDPESCRQVRILGAVVSVGDDCISIKSGKYYMGQYHPFTSRDVLVQNCLLERGHGAVVIGSETSAGVSGVQIRQCLMRNTDRGLRVKTRRGRGNRSIVEGVVYDNVEMEHVLAPFVINMFYFCDPDGRTRYVSSKEALPVDAMTPQVKSLTVRNIRCTGAHQVAAFFYGLPEQPIGRIEMERVYIQFAPHPTPGLPAMMEDIEPMAGQGIVAVNVKQLILREVKMEGLHAEPFQLQGVEQLVKE</sequence>
<name>A0A948T3M1_9FIRM</name>
<dbReference type="PANTHER" id="PTHR31339:SF9">
    <property type="entry name" value="PLASMIN AND FIBRONECTIN-BINDING PROTEIN A"/>
    <property type="match status" value="1"/>
</dbReference>
<gene>
    <name evidence="5" type="ORF">H9882_07050</name>
</gene>
<reference evidence="5" key="1">
    <citation type="journal article" date="2021" name="PeerJ">
        <title>Extensive microbial diversity within the chicken gut microbiome revealed by metagenomics and culture.</title>
        <authorList>
            <person name="Gilroy R."/>
            <person name="Ravi A."/>
            <person name="Getino M."/>
            <person name="Pursley I."/>
            <person name="Horton D.L."/>
            <person name="Alikhan N.F."/>
            <person name="Baker D."/>
            <person name="Gharbi K."/>
            <person name="Hall N."/>
            <person name="Watson M."/>
            <person name="Adriaenssens E.M."/>
            <person name="Foster-Nyarko E."/>
            <person name="Jarju S."/>
            <person name="Secka A."/>
            <person name="Antonio M."/>
            <person name="Oren A."/>
            <person name="Chaudhuri R.R."/>
            <person name="La Ragione R."/>
            <person name="Hildebrand F."/>
            <person name="Pallen M.J."/>
        </authorList>
    </citation>
    <scope>NUCLEOTIDE SEQUENCE</scope>
    <source>
        <strain evidence="5">B5_2728</strain>
    </source>
</reference>
<dbReference type="InterPro" id="IPR011050">
    <property type="entry name" value="Pectin_lyase_fold/virulence"/>
</dbReference>
<dbReference type="GO" id="GO:0004650">
    <property type="term" value="F:polygalacturonase activity"/>
    <property type="evidence" value="ECO:0007669"/>
    <property type="project" value="InterPro"/>
</dbReference>
<reference evidence="5" key="2">
    <citation type="submission" date="2021-04" db="EMBL/GenBank/DDBJ databases">
        <authorList>
            <person name="Gilroy R."/>
        </authorList>
    </citation>
    <scope>NUCLEOTIDE SEQUENCE</scope>
    <source>
        <strain evidence="5">B5_2728</strain>
    </source>
</reference>
<evidence type="ECO:0000256" key="4">
    <source>
        <dbReference type="RuleBase" id="RU361169"/>
    </source>
</evidence>
<dbReference type="InterPro" id="IPR006626">
    <property type="entry name" value="PbH1"/>
</dbReference>
<proteinExistence type="inferred from homology"/>
<dbReference type="PANTHER" id="PTHR31339">
    <property type="entry name" value="PECTIN LYASE-RELATED"/>
    <property type="match status" value="1"/>
</dbReference>
<evidence type="ECO:0000313" key="5">
    <source>
        <dbReference type="EMBL" id="MBU3806631.1"/>
    </source>
</evidence>
<evidence type="ECO:0000256" key="3">
    <source>
        <dbReference type="ARBA" id="ARBA00023295"/>
    </source>
</evidence>
<dbReference type="InterPro" id="IPR051801">
    <property type="entry name" value="GH28_Enzymes"/>
</dbReference>